<name>A0ABR8DMZ0_9NOSO</name>
<gene>
    <name evidence="2" type="ORF">H6G97_15065</name>
</gene>
<keyword evidence="3" id="KW-1185">Reference proteome</keyword>
<feature type="compositionally biased region" description="Pro residues" evidence="1">
    <location>
        <begin position="40"/>
        <end position="49"/>
    </location>
</feature>
<protein>
    <submittedName>
        <fullName evidence="2">SAM-dependent chlorinase/fluorinase</fullName>
    </submittedName>
</protein>
<evidence type="ECO:0000256" key="1">
    <source>
        <dbReference type="SAM" id="MobiDB-lite"/>
    </source>
</evidence>
<dbReference type="EMBL" id="JACJSI010000025">
    <property type="protein sequence ID" value="MBD2530826.1"/>
    <property type="molecule type" value="Genomic_DNA"/>
</dbReference>
<proteinExistence type="predicted"/>
<feature type="region of interest" description="Disordered" evidence="1">
    <location>
        <begin position="40"/>
        <end position="59"/>
    </location>
</feature>
<organism evidence="2 3">
    <name type="scientific">Nostoc flagelliforme FACHB-838</name>
    <dbReference type="NCBI Taxonomy" id="2692904"/>
    <lineage>
        <taxon>Bacteria</taxon>
        <taxon>Bacillati</taxon>
        <taxon>Cyanobacteriota</taxon>
        <taxon>Cyanophyceae</taxon>
        <taxon>Nostocales</taxon>
        <taxon>Nostocaceae</taxon>
        <taxon>Nostoc</taxon>
    </lineage>
</organism>
<evidence type="ECO:0000313" key="3">
    <source>
        <dbReference type="Proteomes" id="UP000623440"/>
    </source>
</evidence>
<dbReference type="Proteomes" id="UP000623440">
    <property type="component" value="Unassembled WGS sequence"/>
</dbReference>
<accession>A0ABR8DMZ0</accession>
<comment type="caution">
    <text evidence="2">The sequence shown here is derived from an EMBL/GenBank/DDBJ whole genome shotgun (WGS) entry which is preliminary data.</text>
</comment>
<reference evidence="2 3" key="1">
    <citation type="journal article" date="2020" name="ISME J.">
        <title>Comparative genomics reveals insights into cyanobacterial evolution and habitat adaptation.</title>
        <authorList>
            <person name="Chen M.Y."/>
            <person name="Teng W.K."/>
            <person name="Zhao L."/>
            <person name="Hu C.X."/>
            <person name="Zhou Y.K."/>
            <person name="Han B.P."/>
            <person name="Song L.R."/>
            <person name="Shu W.S."/>
        </authorList>
    </citation>
    <scope>NUCLEOTIDE SEQUENCE [LARGE SCALE GENOMIC DNA]</scope>
    <source>
        <strain evidence="2 3">FACHB-838</strain>
    </source>
</reference>
<evidence type="ECO:0000313" key="2">
    <source>
        <dbReference type="EMBL" id="MBD2530826.1"/>
    </source>
</evidence>
<sequence>MLHLERDAAYAAGMYMQYGVEQRSRGKRTYTKILLCTPAPLPSSSPSTPPLNEDGSNNRGGNAGYAFSFVRDLAVELRWTAVGASGSRFRSLDLFPEAAGAIALGQPDALGEEIAHSDIPDVPSNCITYIDGYGNLKTTIKHEESNDTPK</sequence>
<dbReference type="RefSeq" id="WP_190941447.1">
    <property type="nucleotide sequence ID" value="NZ_JACJSI010000025.1"/>
</dbReference>